<feature type="chain" id="PRO_5043764010" evidence="2">
    <location>
        <begin position="28"/>
        <end position="169"/>
    </location>
</feature>
<name>A0AAV4QKT9_CAEEX</name>
<feature type="signal peptide" evidence="2">
    <location>
        <begin position="1"/>
        <end position="27"/>
    </location>
</feature>
<keyword evidence="4" id="KW-1185">Reference proteome</keyword>
<feature type="region of interest" description="Disordered" evidence="1">
    <location>
        <begin position="28"/>
        <end position="68"/>
    </location>
</feature>
<reference evidence="3 4" key="1">
    <citation type="submission" date="2021-06" db="EMBL/GenBank/DDBJ databases">
        <title>Caerostris extrusa draft genome.</title>
        <authorList>
            <person name="Kono N."/>
            <person name="Arakawa K."/>
        </authorList>
    </citation>
    <scope>NUCLEOTIDE SEQUENCE [LARGE SCALE GENOMIC DNA]</scope>
</reference>
<comment type="caution">
    <text evidence="3">The sequence shown here is derived from an EMBL/GenBank/DDBJ whole genome shotgun (WGS) entry which is preliminary data.</text>
</comment>
<keyword evidence="2" id="KW-0732">Signal</keyword>
<gene>
    <name evidence="3" type="primary">AVEN_47790_1</name>
    <name evidence="3" type="ORF">CEXT_697751</name>
</gene>
<evidence type="ECO:0000256" key="1">
    <source>
        <dbReference type="SAM" id="MobiDB-lite"/>
    </source>
</evidence>
<proteinExistence type="predicted"/>
<accession>A0AAV4QKT9</accession>
<evidence type="ECO:0000313" key="4">
    <source>
        <dbReference type="Proteomes" id="UP001054945"/>
    </source>
</evidence>
<dbReference type="AlphaFoldDB" id="A0AAV4QKT9"/>
<evidence type="ECO:0000313" key="3">
    <source>
        <dbReference type="EMBL" id="GIY10673.1"/>
    </source>
</evidence>
<evidence type="ECO:0000256" key="2">
    <source>
        <dbReference type="SAM" id="SignalP"/>
    </source>
</evidence>
<dbReference type="EMBL" id="BPLR01006551">
    <property type="protein sequence ID" value="GIY10673.1"/>
    <property type="molecule type" value="Genomic_DNA"/>
</dbReference>
<organism evidence="3 4">
    <name type="scientific">Caerostris extrusa</name>
    <name type="common">Bark spider</name>
    <name type="synonym">Caerostris bankana</name>
    <dbReference type="NCBI Taxonomy" id="172846"/>
    <lineage>
        <taxon>Eukaryota</taxon>
        <taxon>Metazoa</taxon>
        <taxon>Ecdysozoa</taxon>
        <taxon>Arthropoda</taxon>
        <taxon>Chelicerata</taxon>
        <taxon>Arachnida</taxon>
        <taxon>Araneae</taxon>
        <taxon>Araneomorphae</taxon>
        <taxon>Entelegynae</taxon>
        <taxon>Araneoidea</taxon>
        <taxon>Araneidae</taxon>
        <taxon>Caerostris</taxon>
    </lineage>
</organism>
<sequence length="169" mass="18993">MSSSPSKAVFLLKITVLLLVSPYESMAQQQSRNQSPTNRLPSAFQSHQTRPRWNPNTNGQTGSQFHQPLNQGSRFGTFNWQTNTFSLPINQWNPRNWQFDSTSANQDIRFASGTSGSSGFGQLKLLSTLLNGMRNTGLEETIAGEIIQRLVKTALKDIIVPFKRQLFSF</sequence>
<dbReference type="Proteomes" id="UP001054945">
    <property type="component" value="Unassembled WGS sequence"/>
</dbReference>
<feature type="compositionally biased region" description="Polar residues" evidence="1">
    <location>
        <begin position="54"/>
        <end position="68"/>
    </location>
</feature>
<feature type="compositionally biased region" description="Polar residues" evidence="1">
    <location>
        <begin position="28"/>
        <end position="48"/>
    </location>
</feature>
<protein>
    <submittedName>
        <fullName evidence="3">Uncharacterized protein</fullName>
    </submittedName>
</protein>